<dbReference type="eggNOG" id="ENOG502S7SM">
    <property type="taxonomic scope" value="Eukaryota"/>
</dbReference>
<reference evidence="2" key="3">
    <citation type="submission" date="2025-09" db="UniProtKB">
        <authorList>
            <consortium name="Ensembl"/>
        </authorList>
    </citation>
    <scope>IDENTIFICATION</scope>
</reference>
<dbReference type="STRING" id="51511.ENSCSAVP00000016644"/>
<organism evidence="2 3">
    <name type="scientific">Ciona savignyi</name>
    <name type="common">Pacific transparent sea squirt</name>
    <dbReference type="NCBI Taxonomy" id="51511"/>
    <lineage>
        <taxon>Eukaryota</taxon>
        <taxon>Metazoa</taxon>
        <taxon>Chordata</taxon>
        <taxon>Tunicata</taxon>
        <taxon>Ascidiacea</taxon>
        <taxon>Phlebobranchia</taxon>
        <taxon>Cionidae</taxon>
        <taxon>Ciona</taxon>
    </lineage>
</organism>
<name>H2ZGC8_CIOSA</name>
<keyword evidence="3" id="KW-1185">Reference proteome</keyword>
<dbReference type="InParanoid" id="H2ZGC8"/>
<dbReference type="Proteomes" id="UP000007875">
    <property type="component" value="Unassembled WGS sequence"/>
</dbReference>
<feature type="region of interest" description="Disordered" evidence="1">
    <location>
        <begin position="55"/>
        <end position="160"/>
    </location>
</feature>
<feature type="compositionally biased region" description="Polar residues" evidence="1">
    <location>
        <begin position="89"/>
        <end position="103"/>
    </location>
</feature>
<feature type="compositionally biased region" description="Low complexity" evidence="1">
    <location>
        <begin position="276"/>
        <end position="296"/>
    </location>
</feature>
<evidence type="ECO:0000256" key="1">
    <source>
        <dbReference type="SAM" id="MobiDB-lite"/>
    </source>
</evidence>
<protein>
    <submittedName>
        <fullName evidence="2">Uncharacterized protein</fullName>
    </submittedName>
</protein>
<dbReference type="OMA" id="MEGTTHV"/>
<dbReference type="HOGENOM" id="CLU_756387_0_0_1"/>
<feature type="compositionally biased region" description="Polar residues" evidence="1">
    <location>
        <begin position="66"/>
        <end position="75"/>
    </location>
</feature>
<feature type="compositionally biased region" description="Pro residues" evidence="1">
    <location>
        <begin position="338"/>
        <end position="353"/>
    </location>
</feature>
<feature type="compositionally biased region" description="Basic and acidic residues" evidence="1">
    <location>
        <begin position="78"/>
        <end position="87"/>
    </location>
</feature>
<dbReference type="AlphaFoldDB" id="H2ZGC8"/>
<accession>H2ZGC8</accession>
<feature type="compositionally biased region" description="Polar residues" evidence="1">
    <location>
        <begin position="297"/>
        <end position="315"/>
    </location>
</feature>
<proteinExistence type="predicted"/>
<dbReference type="GeneTree" id="ENSGT00530000067799"/>
<sequence length="366" mass="42398">MNQWLERHGKRASEMNVDEMRRMQTVYMQQLHHWSQQQQKAYMQWYWQQQQNFQQHRLQQQKPPFYNNQPPTSAEQKPATDHQHGPDQTRPNQPQNHLVSSMPQGVRLPLDQHPHSMGSMPQRPQDPSMATFTRAPSQLNPPNLPNNQMEGTTHVQPQQGLMTPQSQDQRFQFQQRNFNNQPHYNNHAVPYRHDDPMRHGGHPRMMPPHHDMYPGNPLNRGREFYPPDRQFPGRFDNFDSRQQRPQFPPFRDNPYPPGPHRPDHQNMLRNGPPHHPQGMQQQQPQQYNQPIPTTQQLKTSMAPGTTQGVPSNEVSNPPIHQYPPPDIEAQVDEHAPGTTPPPTGSTDQPPPPGMEGSAIQPVPTLT</sequence>
<dbReference type="Ensembl" id="ENSCSAVT00000016825.1">
    <property type="protein sequence ID" value="ENSCSAVP00000016644.1"/>
    <property type="gene ID" value="ENSCSAVG00000009779.1"/>
</dbReference>
<evidence type="ECO:0000313" key="3">
    <source>
        <dbReference type="Proteomes" id="UP000007875"/>
    </source>
</evidence>
<evidence type="ECO:0000313" key="2">
    <source>
        <dbReference type="Ensembl" id="ENSCSAVP00000016644.1"/>
    </source>
</evidence>
<feature type="compositionally biased region" description="Polar residues" evidence="1">
    <location>
        <begin position="149"/>
        <end position="160"/>
    </location>
</feature>
<reference evidence="3" key="1">
    <citation type="submission" date="2003-08" db="EMBL/GenBank/DDBJ databases">
        <authorList>
            <person name="Birren B."/>
            <person name="Nusbaum C."/>
            <person name="Abebe A."/>
            <person name="Abouelleil A."/>
            <person name="Adekoya E."/>
            <person name="Ait-zahra M."/>
            <person name="Allen N."/>
            <person name="Allen T."/>
            <person name="An P."/>
            <person name="Anderson M."/>
            <person name="Anderson S."/>
            <person name="Arachchi H."/>
            <person name="Armbruster J."/>
            <person name="Bachantsang P."/>
            <person name="Baldwin J."/>
            <person name="Barry A."/>
            <person name="Bayul T."/>
            <person name="Blitshsteyn B."/>
            <person name="Bloom T."/>
            <person name="Blye J."/>
            <person name="Boguslavskiy L."/>
            <person name="Borowsky M."/>
            <person name="Boukhgalter B."/>
            <person name="Brunache A."/>
            <person name="Butler J."/>
            <person name="Calixte N."/>
            <person name="Calvo S."/>
            <person name="Camarata J."/>
            <person name="Campo K."/>
            <person name="Chang J."/>
            <person name="Cheshatsang Y."/>
            <person name="Citroen M."/>
            <person name="Collymore A."/>
            <person name="Considine T."/>
            <person name="Cook A."/>
            <person name="Cooke P."/>
            <person name="Corum B."/>
            <person name="Cuomo C."/>
            <person name="David R."/>
            <person name="Dawoe T."/>
            <person name="Degray S."/>
            <person name="Dodge S."/>
            <person name="Dooley K."/>
            <person name="Dorje P."/>
            <person name="Dorjee K."/>
            <person name="Dorris L."/>
            <person name="Duffey N."/>
            <person name="Dupes A."/>
            <person name="Elkins T."/>
            <person name="Engels R."/>
            <person name="Erickson J."/>
            <person name="Farina A."/>
            <person name="Faro S."/>
            <person name="Ferreira P."/>
            <person name="Fischer H."/>
            <person name="Fitzgerald M."/>
            <person name="Foley K."/>
            <person name="Gage D."/>
            <person name="Galagan J."/>
            <person name="Gearin G."/>
            <person name="Gnerre S."/>
            <person name="Gnirke A."/>
            <person name="Goyette A."/>
            <person name="Graham J."/>
            <person name="Grandbois E."/>
            <person name="Gyaltsen K."/>
            <person name="Hafez N."/>
            <person name="Hagopian D."/>
            <person name="Hagos B."/>
            <person name="Hall J."/>
            <person name="Hatcher B."/>
            <person name="Heller A."/>
            <person name="Higgins H."/>
            <person name="Honan T."/>
            <person name="Horn A."/>
            <person name="Houde N."/>
            <person name="Hughes L."/>
            <person name="Hulme W."/>
            <person name="Husby E."/>
            <person name="Iliev I."/>
            <person name="Jaffe D."/>
            <person name="Jones C."/>
            <person name="Kamal M."/>
            <person name="Kamat A."/>
            <person name="Kamvysselis M."/>
            <person name="Karlsson E."/>
            <person name="Kells C."/>
            <person name="Kieu A."/>
            <person name="Kisner P."/>
            <person name="Kodira C."/>
            <person name="Kulbokas E."/>
            <person name="Labutti K."/>
            <person name="Lama D."/>
            <person name="Landers T."/>
            <person name="Leger J."/>
            <person name="Levine S."/>
            <person name="Lewis D."/>
            <person name="Lewis T."/>
            <person name="Lindblad-toh K."/>
            <person name="Liu X."/>
            <person name="Lokyitsang T."/>
            <person name="Lokyitsang Y."/>
            <person name="Lucien O."/>
            <person name="Lui A."/>
            <person name="Ma L.J."/>
            <person name="Mabbitt R."/>
            <person name="Macdonald J."/>
            <person name="Maclean C."/>
            <person name="Major J."/>
            <person name="Manning J."/>
            <person name="Marabella R."/>
            <person name="Maru K."/>
            <person name="Matthews C."/>
            <person name="Mauceli E."/>
            <person name="Mccarthy M."/>
            <person name="Mcdonough S."/>
            <person name="Mcghee T."/>
            <person name="Meldrim J."/>
            <person name="Meneus L."/>
            <person name="Mesirov J."/>
            <person name="Mihalev A."/>
            <person name="Mihova T."/>
            <person name="Mikkelsen T."/>
            <person name="Mlenga V."/>
            <person name="Moru K."/>
            <person name="Mozes J."/>
            <person name="Mulrain L."/>
            <person name="Munson G."/>
            <person name="Naylor J."/>
            <person name="Newes C."/>
            <person name="Nguyen C."/>
            <person name="Nguyen N."/>
            <person name="Nguyen T."/>
            <person name="Nicol R."/>
            <person name="Nielsen C."/>
            <person name="Nizzari M."/>
            <person name="Norbu C."/>
            <person name="Norbu N."/>
            <person name="O'donnell P."/>
            <person name="Okoawo O."/>
            <person name="O'leary S."/>
            <person name="Omotosho B."/>
            <person name="O'neill K."/>
            <person name="Osman S."/>
            <person name="Parker S."/>
            <person name="Perrin D."/>
            <person name="Phunkhang P."/>
            <person name="Piqani B."/>
            <person name="Purcell S."/>
            <person name="Rachupka T."/>
            <person name="Ramasamy U."/>
            <person name="Rameau R."/>
            <person name="Ray V."/>
            <person name="Raymond C."/>
            <person name="Retta R."/>
            <person name="Richardson S."/>
            <person name="Rise C."/>
            <person name="Rodriguez J."/>
            <person name="Rogers J."/>
            <person name="Rogov P."/>
            <person name="Rutman M."/>
            <person name="Schupbach R."/>
            <person name="Seaman C."/>
            <person name="Settipalli S."/>
            <person name="Sharpe T."/>
            <person name="Sheridan J."/>
            <person name="Sherpa N."/>
            <person name="Shi J."/>
            <person name="Smirnov S."/>
            <person name="Smith C."/>
            <person name="Sougnez C."/>
            <person name="Spencer B."/>
            <person name="Stalker J."/>
            <person name="Stange-thomann N."/>
            <person name="Stavropoulos S."/>
            <person name="Stetson K."/>
            <person name="Stone C."/>
            <person name="Stone S."/>
            <person name="Stubbs M."/>
            <person name="Talamas J."/>
            <person name="Tchuinga P."/>
            <person name="Tenzing P."/>
            <person name="Tesfaye S."/>
            <person name="Theodore J."/>
            <person name="Thoulutsang Y."/>
            <person name="Topham K."/>
            <person name="Towey S."/>
            <person name="Tsamla T."/>
            <person name="Tsomo N."/>
            <person name="Vallee D."/>
            <person name="Vassiliev H."/>
            <person name="Venkataraman V."/>
            <person name="Vinson J."/>
            <person name="Vo A."/>
            <person name="Wade C."/>
            <person name="Wang S."/>
            <person name="Wangchuk T."/>
            <person name="Wangdi T."/>
            <person name="Whittaker C."/>
            <person name="Wilkinson J."/>
            <person name="Wu Y."/>
            <person name="Wyman D."/>
            <person name="Yadav S."/>
            <person name="Yang S."/>
            <person name="Yang X."/>
            <person name="Yeager S."/>
            <person name="Yee E."/>
            <person name="Young G."/>
            <person name="Zainoun J."/>
            <person name="Zembeck L."/>
            <person name="Zimmer A."/>
            <person name="Zody M."/>
            <person name="Lander E."/>
        </authorList>
    </citation>
    <scope>NUCLEOTIDE SEQUENCE [LARGE SCALE GENOMIC DNA]</scope>
</reference>
<feature type="compositionally biased region" description="Low complexity" evidence="1">
    <location>
        <begin position="136"/>
        <end position="148"/>
    </location>
</feature>
<reference evidence="2" key="2">
    <citation type="submission" date="2025-08" db="UniProtKB">
        <authorList>
            <consortium name="Ensembl"/>
        </authorList>
    </citation>
    <scope>IDENTIFICATION</scope>
</reference>
<feature type="region of interest" description="Disordered" evidence="1">
    <location>
        <begin position="207"/>
        <end position="366"/>
    </location>
</feature>